<organism evidence="5 6">
    <name type="scientific">Operophtera brumata</name>
    <name type="common">Winter moth</name>
    <name type="synonym">Phalaena brumata</name>
    <dbReference type="NCBI Taxonomy" id="104452"/>
    <lineage>
        <taxon>Eukaryota</taxon>
        <taxon>Metazoa</taxon>
        <taxon>Ecdysozoa</taxon>
        <taxon>Arthropoda</taxon>
        <taxon>Hexapoda</taxon>
        <taxon>Insecta</taxon>
        <taxon>Pterygota</taxon>
        <taxon>Neoptera</taxon>
        <taxon>Endopterygota</taxon>
        <taxon>Lepidoptera</taxon>
        <taxon>Glossata</taxon>
        <taxon>Ditrysia</taxon>
        <taxon>Geometroidea</taxon>
        <taxon>Geometridae</taxon>
        <taxon>Larentiinae</taxon>
        <taxon>Operophtera</taxon>
    </lineage>
</organism>
<keyword evidence="1 5" id="KW-0808">Transferase</keyword>
<dbReference type="GO" id="GO:0015016">
    <property type="term" value="F:heparan sulfate N-sulfotransferase activity"/>
    <property type="evidence" value="ECO:0007669"/>
    <property type="project" value="TreeGrafter"/>
</dbReference>
<keyword evidence="6" id="KW-1185">Reference proteome</keyword>
<proteinExistence type="predicted"/>
<dbReference type="Gene3D" id="3.40.50.300">
    <property type="entry name" value="P-loop containing nucleotide triphosphate hydrolases"/>
    <property type="match status" value="4"/>
</dbReference>
<feature type="non-terminal residue" evidence="5">
    <location>
        <position position="310"/>
    </location>
</feature>
<sequence>AYSWYQHIRSHGDPVAKNYSFHTVISANDSAPKPLRDLRNRCLNPGKYSHYLERWLAEYSTHQLHIIDGSVLRAEPAQVMNTLQKFLKLTPHLDYNKLLNHYLERWLAEYSTHQLHIIDGSVLRAEPAQVMNTLQKFLKLTPHLDYNKLLNHYLERWLAEYSTHQLHIIDGSVLRAEPAQVMNTLQKFLKLTPHLDYNKLLNHYLERWLAEYSTHQLHIIVGSVLRAEPAQVMNALQKFLKLTPHLDYNKLLKTKCLGKSKGRVYPPMEERSAKFLKRYYTAHNTALSKLLVRLGRPVPQWLKDELSSNG</sequence>
<feature type="non-terminal residue" evidence="5">
    <location>
        <position position="1"/>
    </location>
</feature>
<evidence type="ECO:0000256" key="2">
    <source>
        <dbReference type="ARBA" id="ARBA00023180"/>
    </source>
</evidence>
<evidence type="ECO:0000259" key="4">
    <source>
        <dbReference type="Pfam" id="PF00685"/>
    </source>
</evidence>
<evidence type="ECO:0000256" key="1">
    <source>
        <dbReference type="ARBA" id="ARBA00022679"/>
    </source>
</evidence>
<dbReference type="STRING" id="104452.A0A0L7LKS8"/>
<dbReference type="PANTHER" id="PTHR10605:SF56">
    <property type="entry name" value="BIFUNCTIONAL HEPARAN SULFATE N-DEACETYLASE_N-SULFOTRANSFERASE"/>
    <property type="match status" value="1"/>
</dbReference>
<dbReference type="InterPro" id="IPR037359">
    <property type="entry name" value="NST/OST"/>
</dbReference>
<keyword evidence="2" id="KW-0325">Glycoprotein</keyword>
<dbReference type="Pfam" id="PF00685">
    <property type="entry name" value="Sulfotransfer_1"/>
    <property type="match status" value="1"/>
</dbReference>
<name>A0A0L7LKS8_OPEBR</name>
<dbReference type="InterPro" id="IPR000863">
    <property type="entry name" value="Sulfotransferase_dom"/>
</dbReference>
<feature type="domain" description="Sulfotransferase" evidence="4">
    <location>
        <begin position="1"/>
        <end position="90"/>
    </location>
</feature>
<accession>A0A0L7LKS8</accession>
<dbReference type="SUPFAM" id="SSF52540">
    <property type="entry name" value="P-loop containing nucleoside triphosphate hydrolases"/>
    <property type="match status" value="4"/>
</dbReference>
<dbReference type="PANTHER" id="PTHR10605">
    <property type="entry name" value="HEPARAN SULFATE SULFOTRANSFERASE"/>
    <property type="match status" value="1"/>
</dbReference>
<reference evidence="5 6" key="1">
    <citation type="journal article" date="2015" name="Genome Biol. Evol.">
        <title>The genome of winter moth (Operophtera brumata) provides a genomic perspective on sexual dimorphism and phenology.</title>
        <authorList>
            <person name="Derks M.F."/>
            <person name="Smit S."/>
            <person name="Salis L."/>
            <person name="Schijlen E."/>
            <person name="Bossers A."/>
            <person name="Mateman C."/>
            <person name="Pijl A.S."/>
            <person name="de Ridder D."/>
            <person name="Groenen M.A."/>
            <person name="Visser M.E."/>
            <person name="Megens H.J."/>
        </authorList>
    </citation>
    <scope>NUCLEOTIDE SEQUENCE [LARGE SCALE GENOMIC DNA]</scope>
    <source>
        <strain evidence="5">WM2013NL</strain>
        <tissue evidence="5">Head and thorax</tissue>
    </source>
</reference>
<evidence type="ECO:0000256" key="3">
    <source>
        <dbReference type="PIRSR" id="PIRSR637359-2"/>
    </source>
</evidence>
<protein>
    <submittedName>
        <fullName evidence="5">Putative heparan sulfate n-deacetylase/n-sulfotransferase</fullName>
    </submittedName>
</protein>
<dbReference type="InterPro" id="IPR027417">
    <property type="entry name" value="P-loop_NTPase"/>
</dbReference>
<dbReference type="Proteomes" id="UP000037510">
    <property type="component" value="Unassembled WGS sequence"/>
</dbReference>
<dbReference type="AlphaFoldDB" id="A0A0L7LKS8"/>
<dbReference type="GO" id="GO:0019213">
    <property type="term" value="F:deacetylase activity"/>
    <property type="evidence" value="ECO:0007669"/>
    <property type="project" value="TreeGrafter"/>
</dbReference>
<feature type="binding site" evidence="3">
    <location>
        <begin position="261"/>
        <end position="265"/>
    </location>
    <ligand>
        <name>3'-phosphoadenylyl sulfate</name>
        <dbReference type="ChEBI" id="CHEBI:58339"/>
    </ligand>
</feature>
<dbReference type="EMBL" id="JTDY01000742">
    <property type="protein sequence ID" value="KOB76040.1"/>
    <property type="molecule type" value="Genomic_DNA"/>
</dbReference>
<gene>
    <name evidence="5" type="ORF">OBRU01_06497</name>
</gene>
<evidence type="ECO:0000313" key="5">
    <source>
        <dbReference type="EMBL" id="KOB76040.1"/>
    </source>
</evidence>
<evidence type="ECO:0000313" key="6">
    <source>
        <dbReference type="Proteomes" id="UP000037510"/>
    </source>
</evidence>
<feature type="binding site" evidence="3">
    <location>
        <position position="3"/>
    </location>
    <ligand>
        <name>3'-phosphoadenylyl sulfate</name>
        <dbReference type="ChEBI" id="CHEBI:58339"/>
    </ligand>
</feature>
<dbReference type="GO" id="GO:0005794">
    <property type="term" value="C:Golgi apparatus"/>
    <property type="evidence" value="ECO:0007669"/>
    <property type="project" value="TreeGrafter"/>
</dbReference>
<comment type="caution">
    <text evidence="5">The sequence shown here is derived from an EMBL/GenBank/DDBJ whole genome shotgun (WGS) entry which is preliminary data.</text>
</comment>